<feature type="region of interest" description="Disordered" evidence="1">
    <location>
        <begin position="1"/>
        <end position="48"/>
    </location>
</feature>
<protein>
    <submittedName>
        <fullName evidence="2">Uncharacterized protein</fullName>
    </submittedName>
</protein>
<feature type="region of interest" description="Disordered" evidence="1">
    <location>
        <begin position="157"/>
        <end position="178"/>
    </location>
</feature>
<evidence type="ECO:0000256" key="1">
    <source>
        <dbReference type="SAM" id="MobiDB-lite"/>
    </source>
</evidence>
<dbReference type="Proteomes" id="UP000316270">
    <property type="component" value="Chromosome 9"/>
</dbReference>
<sequence length="178" mass="19327">MGKRVASNSFEQQCASKRGVLAGESCEQQVPAHKSTQMQRPMTASHAPAMTTPEVQAGVRAFLVKEQELEDMTRPQQNLAVTTSFPLPNLPFNAPFAHIPVDALMSSEQSQDVDMDINMRMDSPPAAGSPIPCPNIPLTEGTDTDMDALMSGMGTLHIRKRRGVMGGKPPSSPTRQRR</sequence>
<feature type="compositionally biased region" description="Polar residues" evidence="1">
    <location>
        <begin position="1"/>
        <end position="15"/>
    </location>
</feature>
<dbReference type="EMBL" id="CP042193">
    <property type="protein sequence ID" value="QDS73429.1"/>
    <property type="molecule type" value="Genomic_DNA"/>
</dbReference>
<proteinExistence type="predicted"/>
<accession>A0A517LCR3</accession>
<keyword evidence="3" id="KW-1185">Reference proteome</keyword>
<dbReference type="AlphaFoldDB" id="A0A517LCR3"/>
<organism evidence="2 3">
    <name type="scientific">Venturia effusa</name>
    <dbReference type="NCBI Taxonomy" id="50376"/>
    <lineage>
        <taxon>Eukaryota</taxon>
        <taxon>Fungi</taxon>
        <taxon>Dikarya</taxon>
        <taxon>Ascomycota</taxon>
        <taxon>Pezizomycotina</taxon>
        <taxon>Dothideomycetes</taxon>
        <taxon>Pleosporomycetidae</taxon>
        <taxon>Venturiales</taxon>
        <taxon>Venturiaceae</taxon>
        <taxon>Venturia</taxon>
    </lineage>
</organism>
<dbReference type="OrthoDB" id="3931428at2759"/>
<name>A0A517LCR3_9PEZI</name>
<evidence type="ECO:0000313" key="2">
    <source>
        <dbReference type="EMBL" id="QDS73429.1"/>
    </source>
</evidence>
<evidence type="ECO:0000313" key="3">
    <source>
        <dbReference type="Proteomes" id="UP000316270"/>
    </source>
</evidence>
<gene>
    <name evidence="2" type="ORF">FKW77_008512</name>
</gene>
<reference evidence="2 3" key="1">
    <citation type="submission" date="2019-07" db="EMBL/GenBank/DDBJ databases">
        <title>Finished genome of Venturia effusa.</title>
        <authorList>
            <person name="Young C.A."/>
            <person name="Cox M.P."/>
            <person name="Ganley A.R.D."/>
            <person name="David W.J."/>
        </authorList>
    </citation>
    <scope>NUCLEOTIDE SEQUENCE [LARGE SCALE GENOMIC DNA]</scope>
    <source>
        <strain evidence="3">albino</strain>
    </source>
</reference>